<protein>
    <submittedName>
        <fullName evidence="1">Uncharacterized protein</fullName>
    </submittedName>
</protein>
<reference evidence="1" key="3">
    <citation type="submission" date="2025-09" db="UniProtKB">
        <authorList>
            <consortium name="Ensembl"/>
        </authorList>
    </citation>
    <scope>IDENTIFICATION</scope>
</reference>
<dbReference type="GeneTree" id="ENSGT00940000161627"/>
<dbReference type="PRINTS" id="PR02045">
    <property type="entry name" value="F138DOMAIN"/>
</dbReference>
<evidence type="ECO:0000313" key="2">
    <source>
        <dbReference type="Proteomes" id="UP000008225"/>
    </source>
</evidence>
<keyword evidence="2" id="KW-1185">Reference proteome</keyword>
<sequence length="139" mass="15608">KPTFRLRSQRKETPPHPFFFFFETESCSVTQAGIQWCNLGSLQPVPPGFKQFSCLSLPSSWDCRHTSRTWLIFVFLVEMGFHHVGQASLDLLISSYPPASASQIAGTTGAHHHAQLIFVFLVEMGFHHVGQDGLHLLTL</sequence>
<dbReference type="Ensembl" id="ENSCJAT00000119801.1">
    <property type="protein sequence ID" value="ENSCJAP00000086023.1"/>
    <property type="gene ID" value="ENSCJAG00000079079.1"/>
</dbReference>
<evidence type="ECO:0000313" key="1">
    <source>
        <dbReference type="Ensembl" id="ENSCJAP00000086023.1"/>
    </source>
</evidence>
<dbReference type="AlphaFoldDB" id="A0A8I3WN61"/>
<proteinExistence type="predicted"/>
<reference evidence="1" key="2">
    <citation type="submission" date="2025-08" db="UniProtKB">
        <authorList>
            <consortium name="Ensembl"/>
        </authorList>
    </citation>
    <scope>IDENTIFICATION</scope>
</reference>
<dbReference type="PANTHER" id="PTHR12138:SF162">
    <property type="entry name" value="CHROMOSOME UNDETERMINED SCAFFOLD_275, WHOLE GENOME SHOTGUN SEQUENCE"/>
    <property type="match status" value="1"/>
</dbReference>
<dbReference type="PANTHER" id="PTHR12138">
    <property type="entry name" value="PRIMATE-EXPANDED PROTEIN FAMILY"/>
    <property type="match status" value="1"/>
</dbReference>
<dbReference type="Proteomes" id="UP000008225">
    <property type="component" value="Chromosome 15"/>
</dbReference>
<reference evidence="1 2" key="1">
    <citation type="submission" date="2009-03" db="EMBL/GenBank/DDBJ databases">
        <authorList>
            <person name="Warren W."/>
            <person name="Ye L."/>
            <person name="Minx P."/>
            <person name="Worley K."/>
            <person name="Gibbs R."/>
            <person name="Wilson R.K."/>
        </authorList>
    </citation>
    <scope>NUCLEOTIDE SEQUENCE [LARGE SCALE GENOMIC DNA]</scope>
</reference>
<name>A0A8I3WN61_CALJA</name>
<accession>A0A8I3WN61</accession>
<organism evidence="1 2">
    <name type="scientific">Callithrix jacchus</name>
    <name type="common">White-tufted-ear marmoset</name>
    <name type="synonym">Simia Jacchus</name>
    <dbReference type="NCBI Taxonomy" id="9483"/>
    <lineage>
        <taxon>Eukaryota</taxon>
        <taxon>Metazoa</taxon>
        <taxon>Chordata</taxon>
        <taxon>Craniata</taxon>
        <taxon>Vertebrata</taxon>
        <taxon>Euteleostomi</taxon>
        <taxon>Mammalia</taxon>
        <taxon>Eutheria</taxon>
        <taxon>Euarchontoglires</taxon>
        <taxon>Primates</taxon>
        <taxon>Haplorrhini</taxon>
        <taxon>Platyrrhini</taxon>
        <taxon>Cebidae</taxon>
        <taxon>Callitrichinae</taxon>
        <taxon>Callithrix</taxon>
        <taxon>Callithrix</taxon>
    </lineage>
</organism>